<dbReference type="InterPro" id="IPR005828">
    <property type="entry name" value="MFS_sugar_transport-like"/>
</dbReference>
<dbReference type="Gene3D" id="1.20.1250.20">
    <property type="entry name" value="MFS general substrate transporter like domains"/>
    <property type="match status" value="2"/>
</dbReference>
<feature type="transmembrane region" description="Helical" evidence="9">
    <location>
        <begin position="315"/>
        <end position="332"/>
    </location>
</feature>
<feature type="transmembrane region" description="Helical" evidence="9">
    <location>
        <begin position="196"/>
        <end position="215"/>
    </location>
</feature>
<dbReference type="Proteomes" id="UP000646478">
    <property type="component" value="Unassembled WGS sequence"/>
</dbReference>
<dbReference type="PANTHER" id="PTHR43528:SF3">
    <property type="entry name" value="CITRATE-PROTON SYMPORTER"/>
    <property type="match status" value="1"/>
</dbReference>
<protein>
    <submittedName>
        <fullName evidence="11">MFS transporter</fullName>
    </submittedName>
</protein>
<sequence length="436" mass="46391">MVDSAALPAVPADGATEKKVSRRALVAAVAGNFLEFFDFTVYALFAVMIGRVFFPVGSASGQLLLSLATFAVGFLMRPLGGILIGAYADRKGRKAALTLTMLLMAVGTGILGLTPSYEQIGLFAPAVVVLARLLQGFSAGGELGAATTYLVEAAPDGRRGLFGSWQYASQGLATLVACLMGFGLAELLSAEAMNAWGWRVPFLFGMLIGPLGFYIRRHMHETVNETERHESSGAVLKELFQRHGGLIFIGVLSIMGGTISNYIVGKYMTTYAMHTLKLPASTAMLAGATSGFVVFCAALLGGWLSDRYGRRMVMVLPRIIFVLLTIPGFYVITTSHDAGLLFLMIAILAFFQAISGAVGILALPECFPRAVRSSGLSITYALGVTIFGGTAQLIVTWLNDVTGDPMALAWYLVATNVITIIALYRLRPPSAQGSLE</sequence>
<dbReference type="InterPro" id="IPR036259">
    <property type="entry name" value="MFS_trans_sf"/>
</dbReference>
<evidence type="ECO:0000256" key="5">
    <source>
        <dbReference type="ARBA" id="ARBA00022692"/>
    </source>
</evidence>
<feature type="transmembrane region" description="Helical" evidence="9">
    <location>
        <begin position="246"/>
        <end position="264"/>
    </location>
</feature>
<proteinExistence type="inferred from homology"/>
<evidence type="ECO:0000256" key="2">
    <source>
        <dbReference type="ARBA" id="ARBA00008240"/>
    </source>
</evidence>
<dbReference type="EMBL" id="BMHH01000037">
    <property type="protein sequence ID" value="GGB11964.1"/>
    <property type="molecule type" value="Genomic_DNA"/>
</dbReference>
<dbReference type="Pfam" id="PF07690">
    <property type="entry name" value="MFS_1"/>
    <property type="match status" value="1"/>
</dbReference>
<feature type="transmembrane region" description="Helical" evidence="9">
    <location>
        <begin position="24"/>
        <end position="45"/>
    </location>
</feature>
<gene>
    <name evidence="11" type="ORF">GCM10011491_44800</name>
</gene>
<dbReference type="PROSITE" id="PS00217">
    <property type="entry name" value="SUGAR_TRANSPORT_2"/>
    <property type="match status" value="1"/>
</dbReference>
<evidence type="ECO:0000313" key="11">
    <source>
        <dbReference type="EMBL" id="GGB11964.1"/>
    </source>
</evidence>
<accession>A0A916SQL5</accession>
<evidence type="ECO:0000256" key="3">
    <source>
        <dbReference type="ARBA" id="ARBA00022448"/>
    </source>
</evidence>
<dbReference type="PROSITE" id="PS50850">
    <property type="entry name" value="MFS"/>
    <property type="match status" value="1"/>
</dbReference>
<evidence type="ECO:0000256" key="9">
    <source>
        <dbReference type="SAM" id="Phobius"/>
    </source>
</evidence>
<keyword evidence="3" id="KW-0813">Transport</keyword>
<keyword evidence="8 9" id="KW-0472">Membrane</keyword>
<keyword evidence="6" id="KW-0769">Symport</keyword>
<feature type="transmembrane region" description="Helical" evidence="9">
    <location>
        <begin position="338"/>
        <end position="363"/>
    </location>
</feature>
<evidence type="ECO:0000256" key="8">
    <source>
        <dbReference type="ARBA" id="ARBA00023136"/>
    </source>
</evidence>
<feature type="transmembrane region" description="Helical" evidence="9">
    <location>
        <begin position="375"/>
        <end position="395"/>
    </location>
</feature>
<comment type="similarity">
    <text evidence="2">Belongs to the major facilitator superfamily. Metabolite:H+ Symporter (MHS) family (TC 2.A.1.6) family.</text>
</comment>
<evidence type="ECO:0000256" key="4">
    <source>
        <dbReference type="ARBA" id="ARBA00022475"/>
    </source>
</evidence>
<feature type="transmembrane region" description="Helical" evidence="9">
    <location>
        <begin position="95"/>
        <end position="114"/>
    </location>
</feature>
<evidence type="ECO:0000256" key="1">
    <source>
        <dbReference type="ARBA" id="ARBA00004651"/>
    </source>
</evidence>
<dbReference type="SUPFAM" id="SSF103473">
    <property type="entry name" value="MFS general substrate transporter"/>
    <property type="match status" value="1"/>
</dbReference>
<dbReference type="Pfam" id="PF00083">
    <property type="entry name" value="Sugar_tr"/>
    <property type="match status" value="1"/>
</dbReference>
<dbReference type="AlphaFoldDB" id="A0A916SQL5"/>
<dbReference type="FunFam" id="1.20.1250.20:FF:000001">
    <property type="entry name" value="Dicarboxylate MFS transporter"/>
    <property type="match status" value="1"/>
</dbReference>
<feature type="domain" description="Major facilitator superfamily (MFS) profile" evidence="10">
    <location>
        <begin position="24"/>
        <end position="431"/>
    </location>
</feature>
<feature type="transmembrane region" description="Helical" evidence="9">
    <location>
        <begin position="120"/>
        <end position="151"/>
    </location>
</feature>
<feature type="transmembrane region" description="Helical" evidence="9">
    <location>
        <begin position="284"/>
        <end position="303"/>
    </location>
</feature>
<dbReference type="GO" id="GO:0005886">
    <property type="term" value="C:plasma membrane"/>
    <property type="evidence" value="ECO:0007669"/>
    <property type="project" value="UniProtKB-SubCell"/>
</dbReference>
<dbReference type="PANTHER" id="PTHR43528">
    <property type="entry name" value="ALPHA-KETOGLUTARATE PERMEASE"/>
    <property type="match status" value="1"/>
</dbReference>
<name>A0A916SQL5_9HYPH</name>
<keyword evidence="7 9" id="KW-1133">Transmembrane helix</keyword>
<comment type="caution">
    <text evidence="11">The sequence shown here is derived from an EMBL/GenBank/DDBJ whole genome shotgun (WGS) entry which is preliminary data.</text>
</comment>
<dbReference type="InterPro" id="IPR011701">
    <property type="entry name" value="MFS"/>
</dbReference>
<evidence type="ECO:0000256" key="7">
    <source>
        <dbReference type="ARBA" id="ARBA00022989"/>
    </source>
</evidence>
<dbReference type="InterPro" id="IPR005829">
    <property type="entry name" value="Sugar_transporter_CS"/>
</dbReference>
<dbReference type="GO" id="GO:0015293">
    <property type="term" value="F:symporter activity"/>
    <property type="evidence" value="ECO:0007669"/>
    <property type="project" value="UniProtKB-KW"/>
</dbReference>
<evidence type="ECO:0000259" key="10">
    <source>
        <dbReference type="PROSITE" id="PS50850"/>
    </source>
</evidence>
<keyword evidence="5 9" id="KW-0812">Transmembrane</keyword>
<evidence type="ECO:0000256" key="6">
    <source>
        <dbReference type="ARBA" id="ARBA00022847"/>
    </source>
</evidence>
<dbReference type="RefSeq" id="WP_188826388.1">
    <property type="nucleotide sequence ID" value="NZ_BMHH01000037.1"/>
</dbReference>
<keyword evidence="12" id="KW-1185">Reference proteome</keyword>
<reference evidence="11" key="2">
    <citation type="submission" date="2020-09" db="EMBL/GenBank/DDBJ databases">
        <authorList>
            <person name="Sun Q."/>
            <person name="Zhou Y."/>
        </authorList>
    </citation>
    <scope>NUCLEOTIDE SEQUENCE</scope>
    <source>
        <strain evidence="11">CGMCC 1.15082</strain>
    </source>
</reference>
<reference evidence="11" key="1">
    <citation type="journal article" date="2014" name="Int. J. Syst. Evol. Microbiol.">
        <title>Complete genome sequence of Corynebacterium casei LMG S-19264T (=DSM 44701T), isolated from a smear-ripened cheese.</title>
        <authorList>
            <consortium name="US DOE Joint Genome Institute (JGI-PGF)"/>
            <person name="Walter F."/>
            <person name="Albersmeier A."/>
            <person name="Kalinowski J."/>
            <person name="Ruckert C."/>
        </authorList>
    </citation>
    <scope>NUCLEOTIDE SEQUENCE</scope>
    <source>
        <strain evidence="11">CGMCC 1.15082</strain>
    </source>
</reference>
<feature type="transmembrane region" description="Helical" evidence="9">
    <location>
        <begin position="407"/>
        <end position="426"/>
    </location>
</feature>
<dbReference type="InterPro" id="IPR051084">
    <property type="entry name" value="H+-coupled_symporters"/>
</dbReference>
<keyword evidence="4" id="KW-1003">Cell membrane</keyword>
<feature type="transmembrane region" description="Helical" evidence="9">
    <location>
        <begin position="172"/>
        <end position="190"/>
    </location>
</feature>
<feature type="transmembrane region" description="Helical" evidence="9">
    <location>
        <begin position="65"/>
        <end position="88"/>
    </location>
</feature>
<dbReference type="InterPro" id="IPR020846">
    <property type="entry name" value="MFS_dom"/>
</dbReference>
<comment type="subcellular location">
    <subcellularLocation>
        <location evidence="1">Cell membrane</location>
        <topology evidence="1">Multi-pass membrane protein</topology>
    </subcellularLocation>
</comment>
<evidence type="ECO:0000313" key="12">
    <source>
        <dbReference type="Proteomes" id="UP000646478"/>
    </source>
</evidence>
<organism evidence="11 12">
    <name type="scientific">Brucella endophytica</name>
    <dbReference type="NCBI Taxonomy" id="1963359"/>
    <lineage>
        <taxon>Bacteria</taxon>
        <taxon>Pseudomonadati</taxon>
        <taxon>Pseudomonadota</taxon>
        <taxon>Alphaproteobacteria</taxon>
        <taxon>Hyphomicrobiales</taxon>
        <taxon>Brucellaceae</taxon>
        <taxon>Brucella/Ochrobactrum group</taxon>
        <taxon>Brucella</taxon>
    </lineage>
</organism>